<dbReference type="AlphaFoldDB" id="A0A381SA52"/>
<reference evidence="2" key="1">
    <citation type="submission" date="2018-05" db="EMBL/GenBank/DDBJ databases">
        <authorList>
            <person name="Lanie J.A."/>
            <person name="Ng W.-L."/>
            <person name="Kazmierczak K.M."/>
            <person name="Andrzejewski T.M."/>
            <person name="Davidsen T.M."/>
            <person name="Wayne K.J."/>
            <person name="Tettelin H."/>
            <person name="Glass J.I."/>
            <person name="Rusch D."/>
            <person name="Podicherti R."/>
            <person name="Tsui H.-C.T."/>
            <person name="Winkler M.E."/>
        </authorList>
    </citation>
    <scope>NUCLEOTIDE SEQUENCE</scope>
</reference>
<accession>A0A381SA52</accession>
<dbReference type="Pfam" id="PF07045">
    <property type="entry name" value="DUF1330"/>
    <property type="match status" value="1"/>
</dbReference>
<sequence length="96" mass="10069">MPGYIIGQIQQITNADGFGAYQAAAIPALAKYGGKLVLNGTKIGAGDGGWNPAGIVVVEFESIGQAHKFYNSPEYQAVIGMRFDSAVSSTIFIDVD</sequence>
<dbReference type="EMBL" id="UINC01002855">
    <property type="protein sequence ID" value="SVA00970.1"/>
    <property type="molecule type" value="Genomic_DNA"/>
</dbReference>
<dbReference type="PANTHER" id="PTHR41521">
    <property type="match status" value="1"/>
</dbReference>
<dbReference type="PANTHER" id="PTHR41521:SF4">
    <property type="entry name" value="BLR0684 PROTEIN"/>
    <property type="match status" value="1"/>
</dbReference>
<protein>
    <recommendedName>
        <fullName evidence="1">DUF1330 domain-containing protein</fullName>
    </recommendedName>
</protein>
<feature type="domain" description="DUF1330" evidence="1">
    <location>
        <begin position="2"/>
        <end position="94"/>
    </location>
</feature>
<dbReference type="InterPro" id="IPR011008">
    <property type="entry name" value="Dimeric_a/b-barrel"/>
</dbReference>
<proteinExistence type="predicted"/>
<evidence type="ECO:0000313" key="2">
    <source>
        <dbReference type="EMBL" id="SVA00970.1"/>
    </source>
</evidence>
<name>A0A381SA52_9ZZZZ</name>
<evidence type="ECO:0000259" key="1">
    <source>
        <dbReference type="Pfam" id="PF07045"/>
    </source>
</evidence>
<gene>
    <name evidence="2" type="ORF">METZ01_LOCUS53824</name>
</gene>
<dbReference type="Gene3D" id="3.30.70.100">
    <property type="match status" value="1"/>
</dbReference>
<dbReference type="SUPFAM" id="SSF54909">
    <property type="entry name" value="Dimeric alpha+beta barrel"/>
    <property type="match status" value="1"/>
</dbReference>
<dbReference type="InterPro" id="IPR010753">
    <property type="entry name" value="DUF1330"/>
</dbReference>
<organism evidence="2">
    <name type="scientific">marine metagenome</name>
    <dbReference type="NCBI Taxonomy" id="408172"/>
    <lineage>
        <taxon>unclassified sequences</taxon>
        <taxon>metagenomes</taxon>
        <taxon>ecological metagenomes</taxon>
    </lineage>
</organism>